<reference evidence="2 3" key="1">
    <citation type="submission" date="2019-07" db="EMBL/GenBank/DDBJ databases">
        <title>Sphingomonas solaris sp. nov., isolated from a solar panel from Boston, Massachusetts.</title>
        <authorList>
            <person name="Tanner K."/>
            <person name="Pascual J."/>
            <person name="Mancuso C."/>
            <person name="Pereto J."/>
            <person name="Khalil A."/>
            <person name="Vilanova C."/>
        </authorList>
    </citation>
    <scope>NUCLEOTIDE SEQUENCE [LARGE SCALE GENOMIC DNA]</scope>
    <source>
        <strain evidence="2 3">R4DWN</strain>
    </source>
</reference>
<organism evidence="2 3">
    <name type="scientific">Alterirhizorhabdus solaris</name>
    <dbReference type="NCBI Taxonomy" id="2529389"/>
    <lineage>
        <taxon>Bacteria</taxon>
        <taxon>Pseudomonadati</taxon>
        <taxon>Pseudomonadota</taxon>
        <taxon>Alphaproteobacteria</taxon>
        <taxon>Sphingomonadales</taxon>
        <taxon>Rhizorhabdaceae</taxon>
        <taxon>Alterirhizorhabdus</taxon>
    </lineage>
</organism>
<feature type="signal peptide" evidence="1">
    <location>
        <begin position="1"/>
        <end position="24"/>
    </location>
</feature>
<dbReference type="Proteomes" id="UP000318681">
    <property type="component" value="Unassembled WGS sequence"/>
</dbReference>
<protein>
    <recommendedName>
        <fullName evidence="4">Septum formation-related domain-containing protein</fullName>
    </recommendedName>
</protein>
<accession>A0A558RDG7</accession>
<name>A0A558RDG7_9SPHN</name>
<dbReference type="RefSeq" id="WP_133177347.1">
    <property type="nucleotide sequence ID" value="NZ_VNIM01000001.1"/>
</dbReference>
<dbReference type="OrthoDB" id="7541394at2"/>
<proteinExistence type="predicted"/>
<gene>
    <name evidence="2" type="ORF">FOY91_00390</name>
</gene>
<evidence type="ECO:0008006" key="4">
    <source>
        <dbReference type="Google" id="ProtNLM"/>
    </source>
</evidence>
<comment type="caution">
    <text evidence="2">The sequence shown here is derived from an EMBL/GenBank/DDBJ whole genome shotgun (WGS) entry which is preliminary data.</text>
</comment>
<evidence type="ECO:0000256" key="1">
    <source>
        <dbReference type="SAM" id="SignalP"/>
    </source>
</evidence>
<dbReference type="AlphaFoldDB" id="A0A558RDG7"/>
<keyword evidence="3" id="KW-1185">Reference proteome</keyword>
<sequence>MAGQGAFQALAALTAALAGIPAMAQQSPGIAGFLITIGGDTDMKTSGSLRTRPSPQVFPLLDDADEIIGYRFFSEKITANGSATAERARDAFAQECAAKGGRIEPEDGDAARTFRDRALGRRLPPRGESKHFWSGSSAVCSRGADQVLGGFVAITYDTTEVATKGDLGSRLMSRVSMVPTRTAVYAYRPDQIRSAAWFQRAQDSYVADREAEQKHRETFRRELAIGTVTNCGTVIQIRGPMVEIAVPATRLTPNGKSTFWSRRDALAPTFSTPCTYGL</sequence>
<feature type="chain" id="PRO_5021962315" description="Septum formation-related domain-containing protein" evidence="1">
    <location>
        <begin position="25"/>
        <end position="278"/>
    </location>
</feature>
<evidence type="ECO:0000313" key="3">
    <source>
        <dbReference type="Proteomes" id="UP000318681"/>
    </source>
</evidence>
<keyword evidence="1" id="KW-0732">Signal</keyword>
<dbReference type="EMBL" id="VNIM01000001">
    <property type="protein sequence ID" value="TVV77517.1"/>
    <property type="molecule type" value="Genomic_DNA"/>
</dbReference>
<evidence type="ECO:0000313" key="2">
    <source>
        <dbReference type="EMBL" id="TVV77517.1"/>
    </source>
</evidence>